<feature type="compositionally biased region" description="Basic and acidic residues" evidence="1">
    <location>
        <begin position="152"/>
        <end position="167"/>
    </location>
</feature>
<feature type="non-terminal residue" evidence="2">
    <location>
        <position position="1"/>
    </location>
</feature>
<gene>
    <name evidence="2" type="ORF">LSH36_68g11008</name>
</gene>
<organism evidence="2 3">
    <name type="scientific">Paralvinella palmiformis</name>
    <dbReference type="NCBI Taxonomy" id="53620"/>
    <lineage>
        <taxon>Eukaryota</taxon>
        <taxon>Metazoa</taxon>
        <taxon>Spiralia</taxon>
        <taxon>Lophotrochozoa</taxon>
        <taxon>Annelida</taxon>
        <taxon>Polychaeta</taxon>
        <taxon>Sedentaria</taxon>
        <taxon>Canalipalpata</taxon>
        <taxon>Terebellida</taxon>
        <taxon>Terebelliformia</taxon>
        <taxon>Alvinellidae</taxon>
        <taxon>Paralvinella</taxon>
    </lineage>
</organism>
<protein>
    <submittedName>
        <fullName evidence="2">Uncharacterized protein</fullName>
    </submittedName>
</protein>
<accession>A0AAD9K558</accession>
<dbReference type="Proteomes" id="UP001208570">
    <property type="component" value="Unassembled WGS sequence"/>
</dbReference>
<keyword evidence="3" id="KW-1185">Reference proteome</keyword>
<proteinExistence type="predicted"/>
<feature type="region of interest" description="Disordered" evidence="1">
    <location>
        <begin position="1"/>
        <end position="113"/>
    </location>
</feature>
<evidence type="ECO:0000313" key="2">
    <source>
        <dbReference type="EMBL" id="KAK2164160.1"/>
    </source>
</evidence>
<evidence type="ECO:0000256" key="1">
    <source>
        <dbReference type="SAM" id="MobiDB-lite"/>
    </source>
</evidence>
<dbReference type="AlphaFoldDB" id="A0AAD9K558"/>
<feature type="compositionally biased region" description="Basic and acidic residues" evidence="1">
    <location>
        <begin position="17"/>
        <end position="34"/>
    </location>
</feature>
<reference evidence="2" key="1">
    <citation type="journal article" date="2023" name="Mol. Biol. Evol.">
        <title>Third-Generation Sequencing Reveals the Adaptive Role of the Epigenome in Three Deep-Sea Polychaetes.</title>
        <authorList>
            <person name="Perez M."/>
            <person name="Aroh O."/>
            <person name="Sun Y."/>
            <person name="Lan Y."/>
            <person name="Juniper S.K."/>
            <person name="Young C.R."/>
            <person name="Angers B."/>
            <person name="Qian P.Y."/>
        </authorList>
    </citation>
    <scope>NUCLEOTIDE SEQUENCE</scope>
    <source>
        <strain evidence="2">P08H-3</strain>
    </source>
</reference>
<sequence length="296" mass="33065">MASQTVRHVDEQSENGHVTDCDGRVKQTDVHGLDSDGNASECSDRSIEYDDEDRGIDGCGTEVEDHGKESGDADKTSIKARLETKQQHSEEKLAKDGIGSDHRAQTDKKVADSRSVIKIVSTVKVTSDVENEKENPLEREIRLSRERDAELKLEKESRLNEQKRDGQSEVGSMPIRKVPEPVKIELGGHMTKEVSDVPPLPTSPVPSGSAYSQLPEVDRDTAVLKRENIIDVEIRQQQERENALLKAGYTKTQQVNKSTDKLLSRYEMVTTRSNGVLVSQSEKGFSDQPFKILRLR</sequence>
<evidence type="ECO:0000313" key="3">
    <source>
        <dbReference type="Proteomes" id="UP001208570"/>
    </source>
</evidence>
<dbReference type="EMBL" id="JAODUP010000068">
    <property type="protein sequence ID" value="KAK2164160.1"/>
    <property type="molecule type" value="Genomic_DNA"/>
</dbReference>
<comment type="caution">
    <text evidence="2">The sequence shown here is derived from an EMBL/GenBank/DDBJ whole genome shotgun (WGS) entry which is preliminary data.</text>
</comment>
<name>A0AAD9K558_9ANNE</name>
<feature type="region of interest" description="Disordered" evidence="1">
    <location>
        <begin position="152"/>
        <end position="216"/>
    </location>
</feature>
<feature type="compositionally biased region" description="Basic and acidic residues" evidence="1">
    <location>
        <begin position="63"/>
        <end position="112"/>
    </location>
</feature>